<dbReference type="SMART" id="SM00065">
    <property type="entry name" value="GAF"/>
    <property type="match status" value="1"/>
</dbReference>
<evidence type="ECO:0000256" key="2">
    <source>
        <dbReference type="ARBA" id="ARBA00012438"/>
    </source>
</evidence>
<dbReference type="Gene3D" id="3.30.450.40">
    <property type="match status" value="1"/>
</dbReference>
<evidence type="ECO:0000256" key="8">
    <source>
        <dbReference type="ARBA" id="ARBA00023026"/>
    </source>
</evidence>
<reference evidence="14 15" key="1">
    <citation type="submission" date="2015-03" db="EMBL/GenBank/DDBJ databases">
        <title>Draft Genome Sequence of Burkholderia andropogonis type strain ICMP2807, isolated from Sorghum bicolor.</title>
        <authorList>
            <person name="Lopes-Santos L."/>
            <person name="Castro D.B."/>
            <person name="Ottoboni L.M."/>
            <person name="Park D."/>
            <person name="Weirc B.S."/>
            <person name="Destefano S.A."/>
        </authorList>
    </citation>
    <scope>NUCLEOTIDE SEQUENCE [LARGE SCALE GENOMIC DNA]</scope>
    <source>
        <strain evidence="14 15">ICMP2807</strain>
    </source>
</reference>
<dbReference type="Pfam" id="PF00512">
    <property type="entry name" value="HisKA"/>
    <property type="match status" value="1"/>
</dbReference>
<dbReference type="PANTHER" id="PTHR43047">
    <property type="entry name" value="TWO-COMPONENT HISTIDINE PROTEIN KINASE"/>
    <property type="match status" value="1"/>
</dbReference>
<dbReference type="InterPro" id="IPR003018">
    <property type="entry name" value="GAF"/>
</dbReference>
<dbReference type="EMBL" id="LAQU01000010">
    <property type="protein sequence ID" value="KKB63402.1"/>
    <property type="molecule type" value="Genomic_DNA"/>
</dbReference>
<dbReference type="InterPro" id="IPR005467">
    <property type="entry name" value="His_kinase_dom"/>
</dbReference>
<dbReference type="SUPFAM" id="SSF52172">
    <property type="entry name" value="CheY-like"/>
    <property type="match status" value="1"/>
</dbReference>
<evidence type="ECO:0000256" key="4">
    <source>
        <dbReference type="ARBA" id="ARBA00022679"/>
    </source>
</evidence>
<dbReference type="CDD" id="cd16922">
    <property type="entry name" value="HATPase_EvgS-ArcB-TorS-like"/>
    <property type="match status" value="1"/>
</dbReference>
<dbReference type="AlphaFoldDB" id="A0A0F5K1H5"/>
<name>A0A0F5K1H5_9BURK</name>
<dbReference type="InterPro" id="IPR003661">
    <property type="entry name" value="HisK_dim/P_dom"/>
</dbReference>
<dbReference type="Pfam" id="PF01590">
    <property type="entry name" value="GAF"/>
    <property type="match status" value="1"/>
</dbReference>
<feature type="domain" description="Histidine kinase" evidence="12">
    <location>
        <begin position="195"/>
        <end position="415"/>
    </location>
</feature>
<dbReference type="Gene3D" id="1.10.287.130">
    <property type="match status" value="1"/>
</dbReference>
<dbReference type="PATRIC" id="fig|28092.6.peg.2746"/>
<dbReference type="SMART" id="SM00448">
    <property type="entry name" value="REC"/>
    <property type="match status" value="1"/>
</dbReference>
<dbReference type="InterPro" id="IPR029016">
    <property type="entry name" value="GAF-like_dom_sf"/>
</dbReference>
<dbReference type="Pfam" id="PF00072">
    <property type="entry name" value="Response_reg"/>
    <property type="match status" value="1"/>
</dbReference>
<accession>A0A0F5K1H5</accession>
<feature type="modified residue" description="4-aspartylphosphate" evidence="11">
    <location>
        <position position="480"/>
    </location>
</feature>
<dbReference type="Pfam" id="PF02518">
    <property type="entry name" value="HATPase_c"/>
    <property type="match status" value="1"/>
</dbReference>
<evidence type="ECO:0000256" key="1">
    <source>
        <dbReference type="ARBA" id="ARBA00000085"/>
    </source>
</evidence>
<dbReference type="Gene3D" id="3.30.565.10">
    <property type="entry name" value="Histidine kinase-like ATPase, C-terminal domain"/>
    <property type="match status" value="1"/>
</dbReference>
<dbReference type="InterPro" id="IPR036890">
    <property type="entry name" value="HATPase_C_sf"/>
</dbReference>
<dbReference type="PROSITE" id="PS50110">
    <property type="entry name" value="RESPONSE_REGULATORY"/>
    <property type="match status" value="1"/>
</dbReference>
<evidence type="ECO:0000313" key="14">
    <source>
        <dbReference type="EMBL" id="KKB63402.1"/>
    </source>
</evidence>
<dbReference type="SUPFAM" id="SSF55874">
    <property type="entry name" value="ATPase domain of HSP90 chaperone/DNA topoisomerase II/histidine kinase"/>
    <property type="match status" value="1"/>
</dbReference>
<dbReference type="RefSeq" id="WP_046152965.1">
    <property type="nucleotide sequence ID" value="NZ_CADFGU010000003.1"/>
</dbReference>
<dbReference type="GO" id="GO:0009927">
    <property type="term" value="F:histidine phosphotransfer kinase activity"/>
    <property type="evidence" value="ECO:0007669"/>
    <property type="project" value="TreeGrafter"/>
</dbReference>
<gene>
    <name evidence="14" type="ORF">WM40_11695</name>
</gene>
<comment type="function">
    <text evidence="9">Member of the two-component regulatory system BvgS/BvgA. Phosphorylates BvgA via a four-step phosphorelay in response to environmental signals.</text>
</comment>
<dbReference type="InterPro" id="IPR036097">
    <property type="entry name" value="HisK_dim/P_sf"/>
</dbReference>
<evidence type="ECO:0000256" key="10">
    <source>
        <dbReference type="ARBA" id="ARBA00070152"/>
    </source>
</evidence>
<evidence type="ECO:0000256" key="11">
    <source>
        <dbReference type="PROSITE-ProRule" id="PRU00169"/>
    </source>
</evidence>
<dbReference type="Proteomes" id="UP000033618">
    <property type="component" value="Unassembled WGS sequence"/>
</dbReference>
<keyword evidence="7" id="KW-0902">Two-component regulatory system</keyword>
<dbReference type="SUPFAM" id="SSF47384">
    <property type="entry name" value="Homodimeric domain of signal transducing histidine kinase"/>
    <property type="match status" value="1"/>
</dbReference>
<dbReference type="SUPFAM" id="SSF55781">
    <property type="entry name" value="GAF domain-like"/>
    <property type="match status" value="1"/>
</dbReference>
<dbReference type="InterPro" id="IPR003594">
    <property type="entry name" value="HATPase_dom"/>
</dbReference>
<sequence length="558" mass="60805">MAPFKCTGDAHCSEIGFLENSRILNRIPEESYNRIVRRVSAYFDVPICLISLIDAENQWFKAKVGVDLDTFPREASFCEAALEQSDVYIVTDASQSIRFRDHPAVAGAPEIRFYAGVPLLFEGRNKVGTLCILDTKPRTLDANQIDALKDYASLVVDELHLRLRAVKVEAQLDRYYHNLNESIAAEKDRADFLAMVTHEIRAPLNAILGMVTLLSLEGEQAQKPFSPIDLRTSTEHLVRLINDVLDLAKLEATGFPFVLAPFSLRLEMESIVEIVRPQAEAKGLSLKLSLSESIPDLIVGDRTRLSQVLLNLLNNAIKFTVAGGVHVQATATHLEQCVEIAFSVSDSGVGLPETAKDQLFKCFSQLHLSRDDDQQGTGLGLAISRKLVEAMGGTIAVSSKPGVGTRFSFCLRFNVVSATPMSPATHTASLRVLVVDDDVISSKVFCALLKHMGHAVEFALNGGEALARLSSTPFDAAFLDINVPELDGYAIAQQYLEGKSPDDVATLIAVSGADPADGDARLALFDDYLVKPVSMDTLQASIAKLMQGRRGFKTIKGG</sequence>
<keyword evidence="3 11" id="KW-0597">Phosphoprotein</keyword>
<evidence type="ECO:0000256" key="3">
    <source>
        <dbReference type="ARBA" id="ARBA00022553"/>
    </source>
</evidence>
<dbReference type="Gene3D" id="3.40.50.2300">
    <property type="match status" value="1"/>
</dbReference>
<dbReference type="PROSITE" id="PS50109">
    <property type="entry name" value="HIS_KIN"/>
    <property type="match status" value="1"/>
</dbReference>
<evidence type="ECO:0000256" key="5">
    <source>
        <dbReference type="ARBA" id="ARBA00022729"/>
    </source>
</evidence>
<proteinExistence type="predicted"/>
<comment type="caution">
    <text evidence="14">The sequence shown here is derived from an EMBL/GenBank/DDBJ whole genome shotgun (WGS) entry which is preliminary data.</text>
</comment>
<evidence type="ECO:0000256" key="7">
    <source>
        <dbReference type="ARBA" id="ARBA00023012"/>
    </source>
</evidence>
<keyword evidence="6" id="KW-0418">Kinase</keyword>
<dbReference type="SMART" id="SM00387">
    <property type="entry name" value="HATPase_c"/>
    <property type="match status" value="1"/>
</dbReference>
<dbReference type="PRINTS" id="PR00344">
    <property type="entry name" value="BCTRLSENSOR"/>
</dbReference>
<evidence type="ECO:0000256" key="9">
    <source>
        <dbReference type="ARBA" id="ARBA00058004"/>
    </source>
</evidence>
<dbReference type="GO" id="GO:0005886">
    <property type="term" value="C:plasma membrane"/>
    <property type="evidence" value="ECO:0007669"/>
    <property type="project" value="TreeGrafter"/>
</dbReference>
<dbReference type="InterPro" id="IPR001789">
    <property type="entry name" value="Sig_transdc_resp-reg_receiver"/>
</dbReference>
<evidence type="ECO:0000259" key="12">
    <source>
        <dbReference type="PROSITE" id="PS50109"/>
    </source>
</evidence>
<dbReference type="SMART" id="SM00388">
    <property type="entry name" value="HisKA"/>
    <property type="match status" value="1"/>
</dbReference>
<keyword evidence="4" id="KW-0808">Transferase</keyword>
<dbReference type="STRING" id="28092.WM40_11695"/>
<dbReference type="InterPro" id="IPR011006">
    <property type="entry name" value="CheY-like_superfamily"/>
</dbReference>
<dbReference type="CDD" id="cd00082">
    <property type="entry name" value="HisKA"/>
    <property type="match status" value="1"/>
</dbReference>
<keyword evidence="15" id="KW-1185">Reference proteome</keyword>
<dbReference type="FunFam" id="3.30.565.10:FF:000010">
    <property type="entry name" value="Sensor histidine kinase RcsC"/>
    <property type="match status" value="1"/>
</dbReference>
<evidence type="ECO:0000256" key="6">
    <source>
        <dbReference type="ARBA" id="ARBA00022777"/>
    </source>
</evidence>
<evidence type="ECO:0000259" key="13">
    <source>
        <dbReference type="PROSITE" id="PS50110"/>
    </source>
</evidence>
<organism evidence="14 15">
    <name type="scientific">Robbsia andropogonis</name>
    <dbReference type="NCBI Taxonomy" id="28092"/>
    <lineage>
        <taxon>Bacteria</taxon>
        <taxon>Pseudomonadati</taxon>
        <taxon>Pseudomonadota</taxon>
        <taxon>Betaproteobacteria</taxon>
        <taxon>Burkholderiales</taxon>
        <taxon>Burkholderiaceae</taxon>
        <taxon>Robbsia</taxon>
    </lineage>
</organism>
<dbReference type="PANTHER" id="PTHR43047:SF72">
    <property type="entry name" value="OSMOSENSING HISTIDINE PROTEIN KINASE SLN1"/>
    <property type="match status" value="1"/>
</dbReference>
<dbReference type="GO" id="GO:0000155">
    <property type="term" value="F:phosphorelay sensor kinase activity"/>
    <property type="evidence" value="ECO:0007669"/>
    <property type="project" value="InterPro"/>
</dbReference>
<keyword evidence="5" id="KW-0732">Signal</keyword>
<dbReference type="CDD" id="cd17546">
    <property type="entry name" value="REC_hyHK_CKI1_RcsC-like"/>
    <property type="match status" value="1"/>
</dbReference>
<feature type="domain" description="Response regulatory" evidence="13">
    <location>
        <begin position="431"/>
        <end position="546"/>
    </location>
</feature>
<keyword evidence="8" id="KW-0843">Virulence</keyword>
<comment type="catalytic activity">
    <reaction evidence="1">
        <text>ATP + protein L-histidine = ADP + protein N-phospho-L-histidine.</text>
        <dbReference type="EC" id="2.7.13.3"/>
    </reaction>
</comment>
<evidence type="ECO:0000313" key="15">
    <source>
        <dbReference type="Proteomes" id="UP000033618"/>
    </source>
</evidence>
<dbReference type="InterPro" id="IPR004358">
    <property type="entry name" value="Sig_transdc_His_kin-like_C"/>
</dbReference>
<protein>
    <recommendedName>
        <fullName evidence="10">Virulence sensor protein BvgS</fullName>
        <ecNumber evidence="2">2.7.13.3</ecNumber>
    </recommendedName>
</protein>
<dbReference type="EC" id="2.7.13.3" evidence="2"/>